<dbReference type="EMBL" id="JANBUJ010000098">
    <property type="protein sequence ID" value="KAJ2774462.1"/>
    <property type="molecule type" value="Genomic_DNA"/>
</dbReference>
<organism evidence="1 2">
    <name type="scientific">Coemansia nantahalensis</name>
    <dbReference type="NCBI Taxonomy" id="2789366"/>
    <lineage>
        <taxon>Eukaryota</taxon>
        <taxon>Fungi</taxon>
        <taxon>Fungi incertae sedis</taxon>
        <taxon>Zoopagomycota</taxon>
        <taxon>Kickxellomycotina</taxon>
        <taxon>Kickxellomycetes</taxon>
        <taxon>Kickxellales</taxon>
        <taxon>Kickxellaceae</taxon>
        <taxon>Coemansia</taxon>
    </lineage>
</organism>
<comment type="caution">
    <text evidence="1">The sequence shown here is derived from an EMBL/GenBank/DDBJ whole genome shotgun (WGS) entry which is preliminary data.</text>
</comment>
<keyword evidence="2" id="KW-1185">Reference proteome</keyword>
<protein>
    <submittedName>
        <fullName evidence="1">CTD phosphatase Fcp1</fullName>
        <ecNumber evidence="1">3.1.3.16</ecNumber>
    </submittedName>
</protein>
<name>A0ACC1K6J4_9FUNG</name>
<reference evidence="1" key="1">
    <citation type="submission" date="2022-07" db="EMBL/GenBank/DDBJ databases">
        <title>Phylogenomic reconstructions and comparative analyses of Kickxellomycotina fungi.</title>
        <authorList>
            <person name="Reynolds N.K."/>
            <person name="Stajich J.E."/>
            <person name="Barry K."/>
            <person name="Grigoriev I.V."/>
            <person name="Crous P."/>
            <person name="Smith M.E."/>
        </authorList>
    </citation>
    <scope>NUCLEOTIDE SEQUENCE</scope>
    <source>
        <strain evidence="1">CBS 109366</strain>
    </source>
</reference>
<accession>A0ACC1K6J4</accession>
<gene>
    <name evidence="1" type="primary">fcp1</name>
    <name evidence="1" type="ORF">IWQ57_000809</name>
</gene>
<evidence type="ECO:0000313" key="1">
    <source>
        <dbReference type="EMBL" id="KAJ2774462.1"/>
    </source>
</evidence>
<dbReference type="EC" id="3.1.3.16" evidence="1"/>
<sequence>MDNSQQLGIPRRHEPATVVGLEVKPGDTVAKQAPLLVYEYREKLSTDPESVDYELVRALKKEVAADGTFSKREYLRSPFEGEVSNILCRIGDSVAHGQPLVQVTMTCAHGTVFNGLCVLCGKDVSNTDLNGVPDTQANIDMFHEANGLKVSSDVATTIGANSRETLWHQRKLSLIIDLDQTIIHANATLDPEFEPWLIDNYKSPEAVDAESGEGERRLPPDIAAFHLSDSPHRYFVKLRPGLRAFLEDLSRLYEMHIYTLGTRPYADAVAAIIDPDGRYFNHRILSRSETQSSQKNLARLFPVDTSMVTILDDRADVWGWPPNLIKVNRYAFFRDIGDINAGSLPPQSPPDEAAAAEAAAAGPAGKSPFLGIDDCELEMLHQLLRRMHASYYVQFDATGREDPPDLADILTAEKKRVLAGTTIVFSAAFPIVPGSPPPHQTELWNCAQHFGARCELEITSETTHVVAGKPGTEKVHAARARARSAARAAPPVVVKVQWLLDSVRLWKRLDEDDYLWYAEDKAVLARTRELAARAPRGSGVHDAVRRRLRAQEPGSAASTESADTTDIEEELKRQEAGLGEHADEVDNFVQSLDWDDLEREAMEDSESDDASRPASAADQKAPASDATKPPEEPPTDSSDAFDESGSSSSGSEAANATAGRHRAKRRRTSPEAGSRHRANRKQMSRLTIDDGSVDLGTASEDSAESTAAAAAAAAPTSLRARIAKNAGLGAEPPLPSVLGKRSKRAARRSPTRDGASGDDEFEDADMGASDGSASDNEGHQWDDNDGDSGNDDDDDTNFDDLINTLEEEISSS</sequence>
<evidence type="ECO:0000313" key="2">
    <source>
        <dbReference type="Proteomes" id="UP001140234"/>
    </source>
</evidence>
<keyword evidence="1" id="KW-0378">Hydrolase</keyword>
<proteinExistence type="predicted"/>
<dbReference type="Proteomes" id="UP001140234">
    <property type="component" value="Unassembled WGS sequence"/>
</dbReference>